<protein>
    <recommendedName>
        <fullName evidence="1">FKB95-like N-terminal Kelch domain-containing protein</fullName>
    </recommendedName>
</protein>
<reference evidence="2" key="1">
    <citation type="submission" date="2019-07" db="EMBL/GenBank/DDBJ databases">
        <authorList>
            <person name="Dittberner H."/>
        </authorList>
    </citation>
    <scope>NUCLEOTIDE SEQUENCE [LARGE SCALE GENOMIC DNA]</scope>
</reference>
<sequence length="201" mass="23010">MRSPRTPISGRRSIGVSMLLGGYVNGLRTSAVFLLDCRSHKWHQVTSMTVPRASPAASVVDGKIYVFGGFRYDKTKNWGEVFDPKTQTWDVLPVLEDEDPTTSYIQCLIHHSVVVEDKVYLVDACNRTLFYYLPSQCKWGRRNHLSPKTAKRDWCVIDNLLYSFCHNGRIYWCEREQLDRRDDGLDNGGRFSIATSAGRIL</sequence>
<dbReference type="InterPro" id="IPR057499">
    <property type="entry name" value="Kelch_FKB95"/>
</dbReference>
<dbReference type="InterPro" id="IPR015915">
    <property type="entry name" value="Kelch-typ_b-propeller"/>
</dbReference>
<dbReference type="Pfam" id="PF25210">
    <property type="entry name" value="Kelch_FKB95"/>
    <property type="match status" value="1"/>
</dbReference>
<dbReference type="EMBL" id="CABITT030000003">
    <property type="protein sequence ID" value="VVA97673.1"/>
    <property type="molecule type" value="Genomic_DNA"/>
</dbReference>
<gene>
    <name evidence="2" type="ORF">ANE_LOCUS8118</name>
</gene>
<dbReference type="SMART" id="SM00612">
    <property type="entry name" value="Kelch"/>
    <property type="match status" value="2"/>
</dbReference>
<evidence type="ECO:0000313" key="3">
    <source>
        <dbReference type="Proteomes" id="UP000489600"/>
    </source>
</evidence>
<dbReference type="InterPro" id="IPR050354">
    <property type="entry name" value="F-box/kelch-repeat_ARATH"/>
</dbReference>
<dbReference type="PANTHER" id="PTHR24414">
    <property type="entry name" value="F-BOX/KELCH-REPEAT PROTEIN SKIP4"/>
    <property type="match status" value="1"/>
</dbReference>
<evidence type="ECO:0000313" key="2">
    <source>
        <dbReference type="EMBL" id="VVA97673.1"/>
    </source>
</evidence>
<proteinExistence type="predicted"/>
<dbReference type="InterPro" id="IPR006652">
    <property type="entry name" value="Kelch_1"/>
</dbReference>
<dbReference type="OrthoDB" id="45365at2759"/>
<keyword evidence="3" id="KW-1185">Reference proteome</keyword>
<comment type="caution">
    <text evidence="2">The sequence shown here is derived from an EMBL/GenBank/DDBJ whole genome shotgun (WGS) entry which is preliminary data.</text>
</comment>
<dbReference type="Gene3D" id="2.120.10.80">
    <property type="entry name" value="Kelch-type beta propeller"/>
    <property type="match status" value="1"/>
</dbReference>
<dbReference type="Proteomes" id="UP000489600">
    <property type="component" value="Unassembled WGS sequence"/>
</dbReference>
<accession>A0A565B7Q1</accession>
<name>A0A565B7Q1_9BRAS</name>
<evidence type="ECO:0000259" key="1">
    <source>
        <dbReference type="Pfam" id="PF25210"/>
    </source>
</evidence>
<dbReference type="AlphaFoldDB" id="A0A565B7Q1"/>
<dbReference type="SUPFAM" id="SSF117281">
    <property type="entry name" value="Kelch motif"/>
    <property type="match status" value="1"/>
</dbReference>
<feature type="domain" description="FKB95-like N-terminal Kelch" evidence="1">
    <location>
        <begin position="20"/>
        <end position="178"/>
    </location>
</feature>
<dbReference type="PANTHER" id="PTHR24414:SF154">
    <property type="entry name" value="BNAC05G49580D PROTEIN"/>
    <property type="match status" value="1"/>
</dbReference>
<organism evidence="2 3">
    <name type="scientific">Arabis nemorensis</name>
    <dbReference type="NCBI Taxonomy" id="586526"/>
    <lineage>
        <taxon>Eukaryota</taxon>
        <taxon>Viridiplantae</taxon>
        <taxon>Streptophyta</taxon>
        <taxon>Embryophyta</taxon>
        <taxon>Tracheophyta</taxon>
        <taxon>Spermatophyta</taxon>
        <taxon>Magnoliopsida</taxon>
        <taxon>eudicotyledons</taxon>
        <taxon>Gunneridae</taxon>
        <taxon>Pentapetalae</taxon>
        <taxon>rosids</taxon>
        <taxon>malvids</taxon>
        <taxon>Brassicales</taxon>
        <taxon>Brassicaceae</taxon>
        <taxon>Arabideae</taxon>
        <taxon>Arabis</taxon>
    </lineage>
</organism>